<dbReference type="EMBL" id="OC328781">
    <property type="protein sequence ID" value="CAD7416744.1"/>
    <property type="molecule type" value="Genomic_DNA"/>
</dbReference>
<dbReference type="AlphaFoldDB" id="A0A7R9HD67"/>
<accession>A0A7R9HD67</accession>
<protein>
    <submittedName>
        <fullName evidence="1">Uncharacterized protein</fullName>
    </submittedName>
</protein>
<reference evidence="1" key="1">
    <citation type="submission" date="2020-11" db="EMBL/GenBank/DDBJ databases">
        <authorList>
            <person name="Tran Van P."/>
        </authorList>
    </citation>
    <scope>NUCLEOTIDE SEQUENCE</scope>
</reference>
<proteinExistence type="predicted"/>
<evidence type="ECO:0000313" key="1">
    <source>
        <dbReference type="EMBL" id="CAD7416744.1"/>
    </source>
</evidence>
<gene>
    <name evidence="1" type="ORF">TCEB3V08_LOCUS12790</name>
</gene>
<name>A0A7R9HD67_TIMCR</name>
<sequence>MNELLSGRRVIWEEKLEECTRQNGVREREIALEKGHVDADEFPYITVYQDGGCCTR</sequence>
<organism evidence="1">
    <name type="scientific">Timema cristinae</name>
    <name type="common">Walking stick</name>
    <dbReference type="NCBI Taxonomy" id="61476"/>
    <lineage>
        <taxon>Eukaryota</taxon>
        <taxon>Metazoa</taxon>
        <taxon>Ecdysozoa</taxon>
        <taxon>Arthropoda</taxon>
        <taxon>Hexapoda</taxon>
        <taxon>Insecta</taxon>
        <taxon>Pterygota</taxon>
        <taxon>Neoptera</taxon>
        <taxon>Polyneoptera</taxon>
        <taxon>Phasmatodea</taxon>
        <taxon>Timematodea</taxon>
        <taxon>Timematoidea</taxon>
        <taxon>Timematidae</taxon>
        <taxon>Timema</taxon>
    </lineage>
</organism>